<keyword evidence="5" id="KW-1185">Reference proteome</keyword>
<reference evidence="4 5" key="1">
    <citation type="submission" date="2015-08" db="EMBL/GenBank/DDBJ databases">
        <title>Ancestral chromatin configuration constrains chromatin evolution on differentiating sex chromosomes in Drosophila.</title>
        <authorList>
            <person name="Zhou Q."/>
            <person name="Bachtrog D."/>
        </authorList>
    </citation>
    <scope>NUCLEOTIDE SEQUENCE [LARGE SCALE GENOMIC DNA]</scope>
    <source>
        <tissue evidence="4">Whole larvae</tissue>
    </source>
</reference>
<protein>
    <submittedName>
        <fullName evidence="4">Sowi</fullName>
    </submittedName>
</protein>
<sequence length="221" mass="26129">MKDLDLTLDYMENAKFNYIYGPILAHLESPFTETELLCLSMIYHKFVLENGPRAKYMTMLQLSSIIELMFKVTDRELNSSIVSRISYDPDCTDPKYSHDRHCSLPRFIKMFSIYFSTDLEKRMQFVFSIYDESDRGYLDREQVVKFVEKFFTGEDEDEVFELRTDMLDLLFSKFDLDKDMFISIEEYCEIVRAEPALLEFLGRVFPTQTELEVVSVCVNLL</sequence>
<evidence type="ECO:0000256" key="2">
    <source>
        <dbReference type="ARBA" id="ARBA00022737"/>
    </source>
</evidence>
<dbReference type="PANTHER" id="PTHR23055">
    <property type="entry name" value="CALCIUM BINDING PROTEINS"/>
    <property type="match status" value="1"/>
</dbReference>
<dbReference type="InterPro" id="IPR028846">
    <property type="entry name" value="Recoverin"/>
</dbReference>
<dbReference type="SMR" id="A0A0M5J9W9"/>
<keyword evidence="2" id="KW-0677">Repeat</keyword>
<organism evidence="4 5">
    <name type="scientific">Drosophila busckii</name>
    <name type="common">Fruit fly</name>
    <dbReference type="NCBI Taxonomy" id="30019"/>
    <lineage>
        <taxon>Eukaryota</taxon>
        <taxon>Metazoa</taxon>
        <taxon>Ecdysozoa</taxon>
        <taxon>Arthropoda</taxon>
        <taxon>Hexapoda</taxon>
        <taxon>Insecta</taxon>
        <taxon>Pterygota</taxon>
        <taxon>Neoptera</taxon>
        <taxon>Endopterygota</taxon>
        <taxon>Diptera</taxon>
        <taxon>Brachycera</taxon>
        <taxon>Muscomorpha</taxon>
        <taxon>Ephydroidea</taxon>
        <taxon>Drosophilidae</taxon>
        <taxon>Drosophila</taxon>
    </lineage>
</organism>
<dbReference type="STRING" id="30019.A0A0M5J9W9"/>
<proteinExistence type="predicted"/>
<gene>
    <name evidence="4" type="ORF">Dbus_chr2Rg323</name>
</gene>
<dbReference type="AlphaFoldDB" id="A0A0M5J9W9"/>
<dbReference type="OrthoDB" id="191686at2759"/>
<dbReference type="PROSITE" id="PS50222">
    <property type="entry name" value="EF_HAND_2"/>
    <property type="match status" value="2"/>
</dbReference>
<feature type="domain" description="EF-hand" evidence="3">
    <location>
        <begin position="118"/>
        <end position="153"/>
    </location>
</feature>
<dbReference type="OMA" id="WFDDSPN"/>
<dbReference type="PANTHER" id="PTHR23055:SF190">
    <property type="entry name" value="AT17667P-RELATED"/>
    <property type="match status" value="1"/>
</dbReference>
<dbReference type="Proteomes" id="UP000494163">
    <property type="component" value="Chromosome 2R"/>
</dbReference>
<evidence type="ECO:0000313" key="5">
    <source>
        <dbReference type="Proteomes" id="UP000494163"/>
    </source>
</evidence>
<evidence type="ECO:0000256" key="1">
    <source>
        <dbReference type="ARBA" id="ARBA00022723"/>
    </source>
</evidence>
<feature type="domain" description="EF-hand" evidence="3">
    <location>
        <begin position="162"/>
        <end position="197"/>
    </location>
</feature>
<dbReference type="EMBL" id="CP012524">
    <property type="protein sequence ID" value="ALC40744.1"/>
    <property type="molecule type" value="Genomic_DNA"/>
</dbReference>
<dbReference type="GO" id="GO:0005509">
    <property type="term" value="F:calcium ion binding"/>
    <property type="evidence" value="ECO:0007669"/>
    <property type="project" value="InterPro"/>
</dbReference>
<dbReference type="SUPFAM" id="SSF47473">
    <property type="entry name" value="EF-hand"/>
    <property type="match status" value="1"/>
</dbReference>
<evidence type="ECO:0000313" key="4">
    <source>
        <dbReference type="EMBL" id="ALC40744.1"/>
    </source>
</evidence>
<evidence type="ECO:0000259" key="3">
    <source>
        <dbReference type="PROSITE" id="PS50222"/>
    </source>
</evidence>
<accession>A0A0M5J9W9</accession>
<dbReference type="Gene3D" id="1.10.238.10">
    <property type="entry name" value="EF-hand"/>
    <property type="match status" value="1"/>
</dbReference>
<dbReference type="InterPro" id="IPR002048">
    <property type="entry name" value="EF_hand_dom"/>
</dbReference>
<keyword evidence="1" id="KW-0479">Metal-binding</keyword>
<dbReference type="Pfam" id="PF13499">
    <property type="entry name" value="EF-hand_7"/>
    <property type="match status" value="1"/>
</dbReference>
<dbReference type="SMART" id="SM00054">
    <property type="entry name" value="EFh"/>
    <property type="match status" value="2"/>
</dbReference>
<name>A0A0M5J9W9_DROBS</name>
<dbReference type="InterPro" id="IPR011992">
    <property type="entry name" value="EF-hand-dom_pair"/>
</dbReference>